<feature type="transmembrane region" description="Helical" evidence="9">
    <location>
        <begin position="332"/>
        <end position="352"/>
    </location>
</feature>
<dbReference type="InterPro" id="IPR038770">
    <property type="entry name" value="Na+/solute_symporter_sf"/>
</dbReference>
<feature type="transmembrane region" description="Helical" evidence="9">
    <location>
        <begin position="364"/>
        <end position="382"/>
    </location>
</feature>
<keyword evidence="3" id="KW-0050">Antiport</keyword>
<keyword evidence="8 9" id="KW-0472">Membrane</keyword>
<evidence type="ECO:0000256" key="7">
    <source>
        <dbReference type="ARBA" id="ARBA00023065"/>
    </source>
</evidence>
<feature type="transmembrane region" description="Helical" evidence="9">
    <location>
        <begin position="300"/>
        <end position="320"/>
    </location>
</feature>
<keyword evidence="2" id="KW-0813">Transport</keyword>
<gene>
    <name evidence="11" type="ORF">NNL22_01225</name>
</gene>
<evidence type="ECO:0000313" key="11">
    <source>
        <dbReference type="EMBL" id="UZW75256.1"/>
    </source>
</evidence>
<feature type="transmembrane region" description="Helical" evidence="9">
    <location>
        <begin position="91"/>
        <end position="112"/>
    </location>
</feature>
<feature type="transmembrane region" description="Helical" evidence="9">
    <location>
        <begin position="57"/>
        <end position="79"/>
    </location>
</feature>
<dbReference type="PANTHER" id="PTHR32507">
    <property type="entry name" value="NA(+)/H(+) ANTIPORTER 1"/>
    <property type="match status" value="1"/>
</dbReference>
<dbReference type="PANTHER" id="PTHR32507:SF0">
    <property type="entry name" value="NA(+)_H(+) ANTIPORTER 2-RELATED"/>
    <property type="match status" value="1"/>
</dbReference>
<evidence type="ECO:0000256" key="3">
    <source>
        <dbReference type="ARBA" id="ARBA00022449"/>
    </source>
</evidence>
<sequence>MTENTLFLLASIGVISLLCQWLAWKMKLPAILLLLLGGIFMGPVFDWLDPDALFNDLLFPIISLSVAVILFEGSLTLEFKELKEHGRMVRNLLSIGMLVTWFTATLVSRFALGLTWEVATLFGAIVVVSGPTVIMPLLRVVRPTSNISNILKWEGIVIDPIGALLAVLVFEFIVSGKSGALGHTLWTFSSTILLGTTLGCMAGWLLGLALRQHWLPQFLQNAGSLTFMLGVYALSNTLQHESGLLTVTVMGIWLANMRGVPVDDILEFKESLSVLLISALFIILAARIEFSAIADLGWGPVWVILALIFIARPAGVWLSAMGTNLTWQEKTFLSWISPRGIVAAAVSALFAFQLESQGHGDAAILIPLVFLVIITTVIIQSLTASPLANWLKVSEPDSRGFLFIGANQVSREIAKALIKRDIPVMLSDTSYENIRLARMENLPVYFGNPVSEHAENHMDLTGIGNVLAISPYRQLNTLATFHYLDLFSKGHVFGLSDGETEQRASHQFSEKFKETRTLFGEKVTYAMLASQLSQKASIRTTQLSSEFTLEDYRAQHGNRLLILFVISPQGKLTPVVADQEIKAEEGYELISIIRPEPESTEDTSKN</sequence>
<feature type="domain" description="Cation/H+ exchanger transmembrane" evidence="10">
    <location>
        <begin position="14"/>
        <end position="390"/>
    </location>
</feature>
<evidence type="ECO:0000256" key="1">
    <source>
        <dbReference type="ARBA" id="ARBA00004651"/>
    </source>
</evidence>
<name>A0A9E8HLV2_9ALTE</name>
<proteinExistence type="predicted"/>
<dbReference type="GO" id="GO:0015297">
    <property type="term" value="F:antiporter activity"/>
    <property type="evidence" value="ECO:0007669"/>
    <property type="project" value="UniProtKB-KW"/>
</dbReference>
<dbReference type="Gene3D" id="3.40.50.720">
    <property type="entry name" value="NAD(P)-binding Rossmann-like Domain"/>
    <property type="match status" value="1"/>
</dbReference>
<feature type="transmembrane region" description="Helical" evidence="9">
    <location>
        <begin position="185"/>
        <end position="206"/>
    </location>
</feature>
<dbReference type="InterPro" id="IPR006153">
    <property type="entry name" value="Cation/H_exchanger_TM"/>
</dbReference>
<feature type="transmembrane region" description="Helical" evidence="9">
    <location>
        <begin position="150"/>
        <end position="173"/>
    </location>
</feature>
<dbReference type="Proteomes" id="UP001164472">
    <property type="component" value="Chromosome"/>
</dbReference>
<evidence type="ECO:0000256" key="4">
    <source>
        <dbReference type="ARBA" id="ARBA00022475"/>
    </source>
</evidence>
<keyword evidence="12" id="KW-1185">Reference proteome</keyword>
<evidence type="ECO:0000313" key="12">
    <source>
        <dbReference type="Proteomes" id="UP001164472"/>
    </source>
</evidence>
<evidence type="ECO:0000256" key="2">
    <source>
        <dbReference type="ARBA" id="ARBA00022448"/>
    </source>
</evidence>
<dbReference type="Pfam" id="PF00999">
    <property type="entry name" value="Na_H_Exchanger"/>
    <property type="match status" value="1"/>
</dbReference>
<dbReference type="EMBL" id="CP101527">
    <property type="protein sequence ID" value="UZW75256.1"/>
    <property type="molecule type" value="Genomic_DNA"/>
</dbReference>
<evidence type="ECO:0000259" key="10">
    <source>
        <dbReference type="Pfam" id="PF00999"/>
    </source>
</evidence>
<reference evidence="11" key="1">
    <citation type="submission" date="2022-07" db="EMBL/GenBank/DDBJ databases">
        <title>Alkalimarinus sp. nov., isolated from gut of a Alitta virens.</title>
        <authorList>
            <person name="Yang A.I."/>
            <person name="Shin N.-R."/>
        </authorList>
    </citation>
    <scope>NUCLEOTIDE SEQUENCE</scope>
    <source>
        <strain evidence="11">FA028</strain>
    </source>
</reference>
<organism evidence="11 12">
    <name type="scientific">Alkalimarinus sediminis</name>
    <dbReference type="NCBI Taxonomy" id="1632866"/>
    <lineage>
        <taxon>Bacteria</taxon>
        <taxon>Pseudomonadati</taxon>
        <taxon>Pseudomonadota</taxon>
        <taxon>Gammaproteobacteria</taxon>
        <taxon>Alteromonadales</taxon>
        <taxon>Alteromonadaceae</taxon>
        <taxon>Alkalimarinus</taxon>
    </lineage>
</organism>
<dbReference type="Gene3D" id="1.20.1530.20">
    <property type="match status" value="1"/>
</dbReference>
<accession>A0A9E8HLV2</accession>
<dbReference type="AlphaFoldDB" id="A0A9E8HLV2"/>
<keyword evidence="5 9" id="KW-0812">Transmembrane</keyword>
<comment type="subcellular location">
    <subcellularLocation>
        <location evidence="1">Cell membrane</location>
        <topology evidence="1">Multi-pass membrane protein</topology>
    </subcellularLocation>
</comment>
<dbReference type="SUPFAM" id="SSF51735">
    <property type="entry name" value="NAD(P)-binding Rossmann-fold domains"/>
    <property type="match status" value="1"/>
</dbReference>
<dbReference type="KEGG" id="asem:NNL22_01225"/>
<dbReference type="RefSeq" id="WP_251810909.1">
    <property type="nucleotide sequence ID" value="NZ_CP101527.1"/>
</dbReference>
<evidence type="ECO:0000256" key="5">
    <source>
        <dbReference type="ARBA" id="ARBA00022692"/>
    </source>
</evidence>
<evidence type="ECO:0000256" key="9">
    <source>
        <dbReference type="SAM" id="Phobius"/>
    </source>
</evidence>
<keyword evidence="4" id="KW-1003">Cell membrane</keyword>
<dbReference type="GO" id="GO:0005886">
    <property type="term" value="C:plasma membrane"/>
    <property type="evidence" value="ECO:0007669"/>
    <property type="project" value="UniProtKB-SubCell"/>
</dbReference>
<feature type="transmembrane region" description="Helical" evidence="9">
    <location>
        <begin position="28"/>
        <end position="45"/>
    </location>
</feature>
<evidence type="ECO:0000256" key="6">
    <source>
        <dbReference type="ARBA" id="ARBA00022989"/>
    </source>
</evidence>
<keyword evidence="6 9" id="KW-1133">Transmembrane helix</keyword>
<feature type="transmembrane region" description="Helical" evidence="9">
    <location>
        <begin position="6"/>
        <end position="23"/>
    </location>
</feature>
<evidence type="ECO:0000256" key="8">
    <source>
        <dbReference type="ARBA" id="ARBA00023136"/>
    </source>
</evidence>
<feature type="transmembrane region" description="Helical" evidence="9">
    <location>
        <begin position="118"/>
        <end position="138"/>
    </location>
</feature>
<feature type="transmembrane region" description="Helical" evidence="9">
    <location>
        <begin position="272"/>
        <end position="294"/>
    </location>
</feature>
<protein>
    <submittedName>
        <fullName evidence="11">Sodium:proton antiporter</fullName>
    </submittedName>
</protein>
<keyword evidence="7" id="KW-0406">Ion transport</keyword>
<dbReference type="InterPro" id="IPR036291">
    <property type="entry name" value="NAD(P)-bd_dom_sf"/>
</dbReference>
<dbReference type="GO" id="GO:1902600">
    <property type="term" value="P:proton transmembrane transport"/>
    <property type="evidence" value="ECO:0007669"/>
    <property type="project" value="InterPro"/>
</dbReference>